<reference evidence="4" key="1">
    <citation type="submission" date="2020-09" db="EMBL/GenBank/DDBJ databases">
        <authorList>
            <person name="Kikuchi T."/>
        </authorList>
    </citation>
    <scope>NUCLEOTIDE SEQUENCE</scope>
    <source>
        <strain evidence="4">SH1</strain>
    </source>
</reference>
<feature type="compositionally biased region" description="Basic and acidic residues" evidence="2">
    <location>
        <begin position="582"/>
        <end position="609"/>
    </location>
</feature>
<protein>
    <submittedName>
        <fullName evidence="4">Uncharacterized protein</fullName>
    </submittedName>
</protein>
<feature type="compositionally biased region" description="Low complexity" evidence="2">
    <location>
        <begin position="727"/>
        <end position="767"/>
    </location>
</feature>
<dbReference type="EMBL" id="CAJFDH010000004">
    <property type="protein sequence ID" value="CAD5220608.1"/>
    <property type="molecule type" value="Genomic_DNA"/>
</dbReference>
<feature type="coiled-coil region" evidence="1">
    <location>
        <begin position="815"/>
        <end position="854"/>
    </location>
</feature>
<accession>A0A811KVE3</accession>
<feature type="region of interest" description="Disordered" evidence="2">
    <location>
        <begin position="549"/>
        <end position="647"/>
    </location>
</feature>
<dbReference type="EMBL" id="CAJFCW020000004">
    <property type="protein sequence ID" value="CAG9113943.1"/>
    <property type="molecule type" value="Genomic_DNA"/>
</dbReference>
<organism evidence="4 5">
    <name type="scientific">Bursaphelenchus okinawaensis</name>
    <dbReference type="NCBI Taxonomy" id="465554"/>
    <lineage>
        <taxon>Eukaryota</taxon>
        <taxon>Metazoa</taxon>
        <taxon>Ecdysozoa</taxon>
        <taxon>Nematoda</taxon>
        <taxon>Chromadorea</taxon>
        <taxon>Rhabditida</taxon>
        <taxon>Tylenchina</taxon>
        <taxon>Tylenchomorpha</taxon>
        <taxon>Aphelenchoidea</taxon>
        <taxon>Aphelenchoididae</taxon>
        <taxon>Bursaphelenchus</taxon>
    </lineage>
</organism>
<feature type="compositionally biased region" description="Polar residues" evidence="2">
    <location>
        <begin position="254"/>
        <end position="277"/>
    </location>
</feature>
<evidence type="ECO:0000313" key="5">
    <source>
        <dbReference type="Proteomes" id="UP000614601"/>
    </source>
</evidence>
<evidence type="ECO:0000256" key="2">
    <source>
        <dbReference type="SAM" id="MobiDB-lite"/>
    </source>
</evidence>
<comment type="caution">
    <text evidence="4">The sequence shown here is derived from an EMBL/GenBank/DDBJ whole genome shotgun (WGS) entry which is preliminary data.</text>
</comment>
<evidence type="ECO:0000256" key="3">
    <source>
        <dbReference type="SAM" id="SignalP"/>
    </source>
</evidence>
<feature type="compositionally biased region" description="Basic and acidic residues" evidence="2">
    <location>
        <begin position="512"/>
        <end position="521"/>
    </location>
</feature>
<feature type="signal peptide" evidence="3">
    <location>
        <begin position="1"/>
        <end position="19"/>
    </location>
</feature>
<keyword evidence="5" id="KW-1185">Reference proteome</keyword>
<feature type="compositionally biased region" description="Polar residues" evidence="2">
    <location>
        <begin position="329"/>
        <end position="348"/>
    </location>
</feature>
<keyword evidence="1" id="KW-0175">Coiled coil</keyword>
<proteinExistence type="predicted"/>
<dbReference type="OrthoDB" id="5877346at2759"/>
<gene>
    <name evidence="4" type="ORF">BOKJ2_LOCUS9029</name>
</gene>
<feature type="chain" id="PRO_5036221184" evidence="3">
    <location>
        <begin position="20"/>
        <end position="1212"/>
    </location>
</feature>
<feature type="region of interest" description="Disordered" evidence="2">
    <location>
        <begin position="290"/>
        <end position="357"/>
    </location>
</feature>
<feature type="region of interest" description="Disordered" evidence="2">
    <location>
        <begin position="510"/>
        <end position="537"/>
    </location>
</feature>
<evidence type="ECO:0000313" key="4">
    <source>
        <dbReference type="EMBL" id="CAD5220608.1"/>
    </source>
</evidence>
<keyword evidence="3" id="KW-0732">Signal</keyword>
<feature type="region of interest" description="Disordered" evidence="2">
    <location>
        <begin position="667"/>
        <end position="686"/>
    </location>
</feature>
<feature type="region of interest" description="Disordered" evidence="2">
    <location>
        <begin position="252"/>
        <end position="277"/>
    </location>
</feature>
<dbReference type="Proteomes" id="UP000783686">
    <property type="component" value="Unassembled WGS sequence"/>
</dbReference>
<dbReference type="Proteomes" id="UP000614601">
    <property type="component" value="Unassembled WGS sequence"/>
</dbReference>
<sequence>MLIPNTALLLFQLVWIVRGQTLDSDDHSEEGGFRVLEEGTQGEIQQSQSIVFLKSFKNLKAKAHAATTFSGERPIEFLRYPLANNEGHDLHESYRKPLDRLTDHQLKTLLSRYHETEINVETMTRDEMLKTLESIIDHHNQRLLKPKLLTNVNVLTPSELTINNDPLVGGKQQSRTTLGPMITTNIPVLIDNEDDSLVSGNLETITQPLNKQLLATTPQTLVASDDYIDMSVAEKTSVADNEANGDVSVLGASAEQSRTTMATPSQSSFTTLSTNDATIEPIVDGSAGDALAESQQNKESETNTNAQLTPESHAQAKLTSESNDEAKSSPESSTESAKTLSTLFQSTETPKEPTKKPAFTMMIRKHKTVPEKKVNLDDNGNFAIHDNLSTKSKNSRLHSQFIEDLGEKLKRMKTKYESMKIEFMRRLRRINERHMSTIDKPNKEDLPPVRNVAAAAPTIVATGAKHENFNEERAKTLLSEAHNAQYDQYAQPPKEIEAELHGYNPLRVVPFDQEHKGNNDRVHHKSQGYSDDNVQHHGIDSIHHQNHELNKQDQSKNQHYQELTSEAKKDNKETITYASNLKHQEQQETTTTEKDEDKGGEENEQEKKNIQAFFNSESSSSERKPDSAQIEVLPADETSTEASRKSTMFVVEEEIRSVVDQIDSLGQRQAEKQGQKHVINQGTDGRNHFEMTTVMNEVTMFPRIINGNGKIMPEETYAKNTEVSIGSTAQKTSTSSSSNSGSPSSNSSPSNSHSASFAPIDSSSMLDSDNDSRYNKPFIFPQQGLRGYRERNSNVKRIYTSGYTSLNSGNSNGVKKDAKLDVKKAETEVQKTRYDTQSTKIEAQKESLINLKQEQHRPGLIDSDYDLVQSHSSFASDIQRSPSNDVPTSRSQKQISVQQRAVPQYQSPVALHEAVIAPKDKASVQENSESPMSSMIDALKTFENELTSQDAWVEANRRSSTEDKGDISAIELLQQLQKEHMQEHKRQPDWHHHYPPQVHRDHNTPFNEADDRLKQCQSIACDFENQDLCNWETTEDKVSPGSYNYRYLLHKRAHRQADYVQRGWQNWRGRYRNSVTGIARGDTFNEQNQRFAASYVKPHQRSTLTAIINATRDETIEFQAWEAARNIQLRVCCDSVENCVFETEIGVKRGSRKWRTFQATCPAGTQEIFFECINHGIFQGACGVDNIHLVDPACALEETGRPLLDSDGARKH</sequence>
<name>A0A811KVE3_9BILA</name>
<dbReference type="AlphaFoldDB" id="A0A811KVE3"/>
<evidence type="ECO:0000256" key="1">
    <source>
        <dbReference type="SAM" id="Coils"/>
    </source>
</evidence>
<feature type="compositionally biased region" description="Polar residues" evidence="2">
    <location>
        <begin position="302"/>
        <end position="321"/>
    </location>
</feature>
<feature type="region of interest" description="Disordered" evidence="2">
    <location>
        <begin position="725"/>
        <end position="769"/>
    </location>
</feature>